<accession>A0A2T3FUC8</accession>
<dbReference type="PANTHER" id="PTHR33495:SF2">
    <property type="entry name" value="ANTI-SIGMA FACTOR ANTAGONIST TM_1081-RELATED"/>
    <property type="match status" value="1"/>
</dbReference>
<dbReference type="CDD" id="cd07043">
    <property type="entry name" value="STAS_anti-anti-sigma_factors"/>
    <property type="match status" value="1"/>
</dbReference>
<dbReference type="RefSeq" id="WP_022358681.1">
    <property type="nucleotide sequence ID" value="NZ_DBFCBK010000010.1"/>
</dbReference>
<dbReference type="EMBL" id="PYLO01000001">
    <property type="protein sequence ID" value="PST38892.1"/>
    <property type="molecule type" value="Genomic_DNA"/>
</dbReference>
<comment type="similarity">
    <text evidence="1 2">Belongs to the anti-sigma-factor antagonist family.</text>
</comment>
<dbReference type="GO" id="GO:0043856">
    <property type="term" value="F:anti-sigma factor antagonist activity"/>
    <property type="evidence" value="ECO:0007669"/>
    <property type="project" value="InterPro"/>
</dbReference>
<organism evidence="4 5">
    <name type="scientific">Clostridium fessum</name>
    <dbReference type="NCBI Taxonomy" id="2126740"/>
    <lineage>
        <taxon>Bacteria</taxon>
        <taxon>Bacillati</taxon>
        <taxon>Bacillota</taxon>
        <taxon>Clostridia</taxon>
        <taxon>Eubacteriales</taxon>
        <taxon>Clostridiaceae</taxon>
        <taxon>Clostridium</taxon>
    </lineage>
</organism>
<name>A0A2T3FUC8_9CLOT</name>
<dbReference type="InterPro" id="IPR002645">
    <property type="entry name" value="STAS_dom"/>
</dbReference>
<feature type="domain" description="STAS" evidence="3">
    <location>
        <begin position="4"/>
        <end position="114"/>
    </location>
</feature>
<dbReference type="PANTHER" id="PTHR33495">
    <property type="entry name" value="ANTI-SIGMA FACTOR ANTAGONIST TM_1081-RELATED-RELATED"/>
    <property type="match status" value="1"/>
</dbReference>
<evidence type="ECO:0000259" key="3">
    <source>
        <dbReference type="PROSITE" id="PS50801"/>
    </source>
</evidence>
<dbReference type="InterPro" id="IPR003658">
    <property type="entry name" value="Anti-sigma_ant"/>
</dbReference>
<comment type="caution">
    <text evidence="4">The sequence shown here is derived from an EMBL/GenBank/DDBJ whole genome shotgun (WGS) entry which is preliminary data.</text>
</comment>
<dbReference type="SUPFAM" id="SSF52091">
    <property type="entry name" value="SpoIIaa-like"/>
    <property type="match status" value="1"/>
</dbReference>
<dbReference type="NCBIfam" id="TIGR00377">
    <property type="entry name" value="ant_ant_sig"/>
    <property type="match status" value="1"/>
</dbReference>
<evidence type="ECO:0000313" key="5">
    <source>
        <dbReference type="Proteomes" id="UP000241048"/>
    </source>
</evidence>
<gene>
    <name evidence="4" type="ORF">C7U56_02890</name>
</gene>
<keyword evidence="5" id="KW-1185">Reference proteome</keyword>
<dbReference type="InterPro" id="IPR036513">
    <property type="entry name" value="STAS_dom_sf"/>
</dbReference>
<dbReference type="Gene3D" id="3.30.750.24">
    <property type="entry name" value="STAS domain"/>
    <property type="match status" value="1"/>
</dbReference>
<proteinExistence type="inferred from homology"/>
<evidence type="ECO:0000313" key="4">
    <source>
        <dbReference type="EMBL" id="PST38892.1"/>
    </source>
</evidence>
<reference evidence="4 5" key="1">
    <citation type="submission" date="2018-03" db="EMBL/GenBank/DDBJ databases">
        <title>Lachnoclostridium SNUG30386 gen.nov., sp.nov., isolated from human faeces.</title>
        <authorList>
            <person name="Seo B."/>
            <person name="Jeon K."/>
            <person name="Ko G."/>
        </authorList>
    </citation>
    <scope>NUCLEOTIDE SEQUENCE [LARGE SCALE GENOMIC DNA]</scope>
    <source>
        <strain evidence="4 5">SNUG30386</strain>
    </source>
</reference>
<dbReference type="GeneID" id="79841498"/>
<evidence type="ECO:0000256" key="1">
    <source>
        <dbReference type="ARBA" id="ARBA00009013"/>
    </source>
</evidence>
<dbReference type="AlphaFoldDB" id="A0A2T3FUC8"/>
<sequence>MERNMFTYEAIDSALVIHLPKEVDHHNCLTLKYETDLLLAENYINRIIFDFSGTEFMDSSGIGVILNRYKQMEGSSGTVAVYGAGERMRRILRIGGVYRLVQSYRTREEALDGRH</sequence>
<dbReference type="Pfam" id="PF01740">
    <property type="entry name" value="STAS"/>
    <property type="match status" value="1"/>
</dbReference>
<protein>
    <recommendedName>
        <fullName evidence="2">Anti-sigma factor antagonist</fullName>
    </recommendedName>
</protein>
<evidence type="ECO:0000256" key="2">
    <source>
        <dbReference type="RuleBase" id="RU003749"/>
    </source>
</evidence>
<dbReference type="PROSITE" id="PS50801">
    <property type="entry name" value="STAS"/>
    <property type="match status" value="1"/>
</dbReference>
<dbReference type="Proteomes" id="UP000241048">
    <property type="component" value="Unassembled WGS sequence"/>
</dbReference>